<name>A0A5E5AZB2_9BURK</name>
<evidence type="ECO:0000313" key="1">
    <source>
        <dbReference type="EMBL" id="VVE77440.1"/>
    </source>
</evidence>
<gene>
    <name evidence="1" type="ORF">PSP31121_01042</name>
</gene>
<sequence>MANTKQRKTGRNLLQHGNLGVDWRDGWHNVRDDRLGVEYRGLAQGRPYLDIYETTLVSDRTVLPVEPTKVEGDSTGYRLRLIYQPTTRPDAPLPHALATCYPSAKRIDIPLPPPGMADAELPSVRADWLTRELALPTADDDNAFDVRIASGRQEGDLGDLPPIPHDVPDDGPNWPGQVGQVHFRGVTAQDPNLHGVEVKAFLRQLLLDAAAPPVTLDGIAPRWKIDGAIPICQGGQHTLLLPVLDSCGWSGNAATGHPGTHAYAYWEDEDEAQRLGLTLEASDAPPDDDAQHIDKPWRLDCAPDGLAGNNTLVIESIYDAPPFPLTCVTGPFKILIAEQEGPSYWPCVALEESAQARVQILNAVSGLPAQDVPVQWSVAGKVEATTPTDSEGWAQFEYTPKADTTFDVLVDAPYNTAPSTASIDIPTIAAAHWDMFDLTLDGRTIHPVHGRLLIESSAAAPQQLKLTPRANNPSIGRMASLRCALPDSASDTPVLEIDPAPEVERVMPAQGLTWTIRALTQPDAPAFEIHFDCAPWKTAATSGGTVVPEIFDIVALPTQLTCMDGEVFVFGGAYTPDSSGDRGIVLEARTRNGQRPLPGIPCTIAAFTPSDGLASLNMTPAVGEVQVTDAQGQAFFRTNWVFGDRSTYDDAQFIVTGGDAAPSYPVRFRLTPSVPDVTGFAHIYPAMPEHGAAYAKPHLRVYLQAREYLAEGGTLPPHINVILELLDGSTLGPYANEVWQSRSIEGTTLGMLLDMPLETTTSPVKRVRAYAGGEFGEKWHFVADLDARASSGYKAGTKPAHEPYAYAAVTKARRTTPMLIQFPTFLDEPGMGVSYEISPQMDGVTSELLPFEFGETATAVIRSGTGRLTVRIMRRVGTEARIWGLVELEWTPT</sequence>
<dbReference type="EMBL" id="CABPSR010000002">
    <property type="protein sequence ID" value="VVE77440.1"/>
    <property type="molecule type" value="Genomic_DNA"/>
</dbReference>
<evidence type="ECO:0000313" key="2">
    <source>
        <dbReference type="Proteomes" id="UP000335538"/>
    </source>
</evidence>
<organism evidence="1 2">
    <name type="scientific">Pandoraea sputorum</name>
    <dbReference type="NCBI Taxonomy" id="93222"/>
    <lineage>
        <taxon>Bacteria</taxon>
        <taxon>Pseudomonadati</taxon>
        <taxon>Pseudomonadota</taxon>
        <taxon>Betaproteobacteria</taxon>
        <taxon>Burkholderiales</taxon>
        <taxon>Burkholderiaceae</taxon>
        <taxon>Pandoraea</taxon>
    </lineage>
</organism>
<accession>A0A5E5AZB2</accession>
<protein>
    <submittedName>
        <fullName evidence="1">Uncharacterized protein</fullName>
    </submittedName>
</protein>
<reference evidence="1 2" key="1">
    <citation type="submission" date="2019-08" db="EMBL/GenBank/DDBJ databases">
        <authorList>
            <person name="Peeters C."/>
        </authorList>
    </citation>
    <scope>NUCLEOTIDE SEQUENCE [LARGE SCALE GENOMIC DNA]</scope>
    <source>
        <strain evidence="1 2">LMG 31121</strain>
    </source>
</reference>
<dbReference type="Proteomes" id="UP000335538">
    <property type="component" value="Unassembled WGS sequence"/>
</dbReference>
<proteinExistence type="predicted"/>
<dbReference type="AlphaFoldDB" id="A0A5E5AZB2"/>